<feature type="compositionally biased region" description="Low complexity" evidence="1">
    <location>
        <begin position="391"/>
        <end position="412"/>
    </location>
</feature>
<feature type="compositionally biased region" description="Basic and acidic residues" evidence="1">
    <location>
        <begin position="49"/>
        <end position="62"/>
    </location>
</feature>
<organism evidence="3 4">
    <name type="scientific">Vespula maculifrons</name>
    <name type="common">Eastern yellow jacket</name>
    <name type="synonym">Wasp</name>
    <dbReference type="NCBI Taxonomy" id="7453"/>
    <lineage>
        <taxon>Eukaryota</taxon>
        <taxon>Metazoa</taxon>
        <taxon>Ecdysozoa</taxon>
        <taxon>Arthropoda</taxon>
        <taxon>Hexapoda</taxon>
        <taxon>Insecta</taxon>
        <taxon>Pterygota</taxon>
        <taxon>Neoptera</taxon>
        <taxon>Endopterygota</taxon>
        <taxon>Hymenoptera</taxon>
        <taxon>Apocrita</taxon>
        <taxon>Aculeata</taxon>
        <taxon>Vespoidea</taxon>
        <taxon>Vespidae</taxon>
        <taxon>Vespinae</taxon>
        <taxon>Vespula</taxon>
    </lineage>
</organism>
<comment type="caution">
    <text evidence="3">The sequence shown here is derived from an EMBL/GenBank/DDBJ whole genome shotgun (WGS) entry which is preliminary data.</text>
</comment>
<name>A0ABD2AQX8_VESMC</name>
<evidence type="ECO:0000256" key="1">
    <source>
        <dbReference type="SAM" id="MobiDB-lite"/>
    </source>
</evidence>
<feature type="compositionally biased region" description="Polar residues" evidence="1">
    <location>
        <begin position="175"/>
        <end position="186"/>
    </location>
</feature>
<feature type="region of interest" description="Disordered" evidence="1">
    <location>
        <begin position="44"/>
        <end position="157"/>
    </location>
</feature>
<feature type="compositionally biased region" description="Polar residues" evidence="1">
    <location>
        <begin position="64"/>
        <end position="80"/>
    </location>
</feature>
<keyword evidence="4" id="KW-1185">Reference proteome</keyword>
<feature type="compositionally biased region" description="Polar residues" evidence="1">
    <location>
        <begin position="504"/>
        <end position="517"/>
    </location>
</feature>
<feature type="region of interest" description="Disordered" evidence="1">
    <location>
        <begin position="473"/>
        <end position="519"/>
    </location>
</feature>
<feature type="region of interest" description="Disordered" evidence="1">
    <location>
        <begin position="391"/>
        <end position="420"/>
    </location>
</feature>
<evidence type="ECO:0000313" key="4">
    <source>
        <dbReference type="Proteomes" id="UP001607303"/>
    </source>
</evidence>
<accession>A0ABD2AQX8</accession>
<feature type="chain" id="PRO_5044793880" evidence="2">
    <location>
        <begin position="29"/>
        <end position="615"/>
    </location>
</feature>
<feature type="signal peptide" evidence="2">
    <location>
        <begin position="1"/>
        <end position="28"/>
    </location>
</feature>
<evidence type="ECO:0000256" key="2">
    <source>
        <dbReference type="SAM" id="SignalP"/>
    </source>
</evidence>
<gene>
    <name evidence="3" type="ORF">V1477_019620</name>
</gene>
<reference evidence="3 4" key="1">
    <citation type="journal article" date="2024" name="Ann. Entomol. Soc. Am.">
        <title>Genomic analyses of the southern and eastern yellowjacket wasps (Hymenoptera: Vespidae) reveal evolutionary signatures of social life.</title>
        <authorList>
            <person name="Catto M.A."/>
            <person name="Caine P.B."/>
            <person name="Orr S.E."/>
            <person name="Hunt B.G."/>
            <person name="Goodisman M.A.D."/>
        </authorList>
    </citation>
    <scope>NUCLEOTIDE SEQUENCE [LARGE SCALE GENOMIC DNA]</scope>
    <source>
        <strain evidence="3">232</strain>
        <tissue evidence="3">Head and thorax</tissue>
    </source>
</reference>
<dbReference type="AlphaFoldDB" id="A0ABD2AQX8"/>
<protein>
    <submittedName>
        <fullName evidence="3">Transcription initiation factor TFIID subunit 12-like</fullName>
    </submittedName>
</protein>
<proteinExistence type="predicted"/>
<feature type="compositionally biased region" description="Polar residues" evidence="1">
    <location>
        <begin position="202"/>
        <end position="219"/>
    </location>
</feature>
<dbReference type="Proteomes" id="UP001607303">
    <property type="component" value="Unassembled WGS sequence"/>
</dbReference>
<sequence>MLLWKMRFSLVTCLLVIGLSSLTYAGDAEESSDITKLEVVELSEAETDSDAKESDVQIKRDSGYSYNRPNTRSRFQSGQSGYRGRIVTRIPSQLNRPFNKYGPPSHQNLGLSKPNVHGQQHRDKFQHHGQSSQHRHPNNQHSNNFPNHGNGLWDQGIPSPIRNFDFAEVSPIASQNNEPFGSNTANYLPPRNQKLPAYSPADNFSPQHTVSPSQSHLESHNANFQNQNVVQSQGGQISDAALFLSQNAQALQQLYGAAATSQDFAPNANDFVDQNNQIQNPNGQLQHFENTSPNPQIFRGPLPSYASGTLNPQETLEHIQSLEKDRLIAQLQQALAQSQVQSSNTEVRYAQNHGNYPQNQDLLASIGTEFPPLGTTTGPIKFPLGYGLTTTTTQSPGTSATTTIATSTGRPIQTNKGDGTTQIGVNVPVPAQPGTAVVNPIGFPLYGGFVPTFVANVPSYGVYAPGAVTPIQSSGSSSTHFGIPIPTDQGNKGIQPQLPPKTPPSASQPGVVTSTPVQPVHPTSPLHPVATPIHPILPATPTHVQPSVGTTPNQHPTYGLQTPLINPLIYKPIKPVYPVYYYSNLAYQLQKPTLPTYPWSYAPSYVSAKPAQIWK</sequence>
<keyword evidence="2" id="KW-0732">Signal</keyword>
<dbReference type="EMBL" id="JAYRBN010000115">
    <property type="protein sequence ID" value="KAL2723029.1"/>
    <property type="molecule type" value="Genomic_DNA"/>
</dbReference>
<evidence type="ECO:0000313" key="3">
    <source>
        <dbReference type="EMBL" id="KAL2723029.1"/>
    </source>
</evidence>
<feature type="region of interest" description="Disordered" evidence="1">
    <location>
        <begin position="175"/>
        <end position="219"/>
    </location>
</feature>